<sequence>MTRANPQNSLYPFDPEIERTKGGLRQGIKRLMANGSNNCQNPLEGQNSPVLAIKQEPPAPAAGLLIPPAPQNNHQQPIRTVRDYLAEDLNGLNPAVTIPEFETEHFELTPVMFNMLNTIGQFGRSPTENARQHLKSFLEVSTSFKIDGVSNDVLKLKIFPYSPRDKAKAWMNNLPPGSFQNWTDLCHGFLANFSYSNITNKLRNEITLFRQEDDKAMHEAWERYRDLFRCCPMHGLSEWTQVSIFYNYVIAPTRMMLDASANGTLLDKPPRKGLEILEKLT</sequence>
<dbReference type="Pfam" id="PF03732">
    <property type="entry name" value="Retrotrans_gag"/>
    <property type="match status" value="1"/>
</dbReference>
<dbReference type="PANTHER" id="PTHR33223">
    <property type="entry name" value="CCHC-TYPE DOMAIN-CONTAINING PROTEIN"/>
    <property type="match status" value="1"/>
</dbReference>
<keyword evidence="3" id="KW-1185">Reference proteome</keyword>
<dbReference type="EMBL" id="JBBPBN010000094">
    <property type="protein sequence ID" value="KAK8980561.1"/>
    <property type="molecule type" value="Genomic_DNA"/>
</dbReference>
<comment type="caution">
    <text evidence="2">The sequence shown here is derived from an EMBL/GenBank/DDBJ whole genome shotgun (WGS) entry which is preliminary data.</text>
</comment>
<organism evidence="2 3">
    <name type="scientific">Hibiscus sabdariffa</name>
    <name type="common">roselle</name>
    <dbReference type="NCBI Taxonomy" id="183260"/>
    <lineage>
        <taxon>Eukaryota</taxon>
        <taxon>Viridiplantae</taxon>
        <taxon>Streptophyta</taxon>
        <taxon>Embryophyta</taxon>
        <taxon>Tracheophyta</taxon>
        <taxon>Spermatophyta</taxon>
        <taxon>Magnoliopsida</taxon>
        <taxon>eudicotyledons</taxon>
        <taxon>Gunneridae</taxon>
        <taxon>Pentapetalae</taxon>
        <taxon>rosids</taxon>
        <taxon>malvids</taxon>
        <taxon>Malvales</taxon>
        <taxon>Malvaceae</taxon>
        <taxon>Malvoideae</taxon>
        <taxon>Hibiscus</taxon>
    </lineage>
</organism>
<proteinExistence type="predicted"/>
<gene>
    <name evidence="2" type="ORF">V6N11_074172</name>
</gene>
<evidence type="ECO:0000313" key="3">
    <source>
        <dbReference type="Proteomes" id="UP001396334"/>
    </source>
</evidence>
<protein>
    <recommendedName>
        <fullName evidence="1">Retrotransposon gag domain-containing protein</fullName>
    </recommendedName>
</protein>
<evidence type="ECO:0000259" key="1">
    <source>
        <dbReference type="Pfam" id="PF03732"/>
    </source>
</evidence>
<dbReference type="Proteomes" id="UP001396334">
    <property type="component" value="Unassembled WGS sequence"/>
</dbReference>
<evidence type="ECO:0000313" key="2">
    <source>
        <dbReference type="EMBL" id="KAK8980561.1"/>
    </source>
</evidence>
<dbReference type="PANTHER" id="PTHR33223:SF6">
    <property type="entry name" value="CCHC-TYPE DOMAIN-CONTAINING PROTEIN"/>
    <property type="match status" value="1"/>
</dbReference>
<reference evidence="2 3" key="1">
    <citation type="journal article" date="2024" name="G3 (Bethesda)">
        <title>Genome assembly of Hibiscus sabdariffa L. provides insights into metabolisms of medicinal natural products.</title>
        <authorList>
            <person name="Kim T."/>
        </authorList>
    </citation>
    <scope>NUCLEOTIDE SEQUENCE [LARGE SCALE GENOMIC DNA]</scope>
    <source>
        <strain evidence="2">TK-2024</strain>
        <tissue evidence="2">Old leaves</tissue>
    </source>
</reference>
<feature type="domain" description="Retrotransposon gag" evidence="1">
    <location>
        <begin position="157"/>
        <end position="247"/>
    </location>
</feature>
<dbReference type="InterPro" id="IPR005162">
    <property type="entry name" value="Retrotrans_gag_dom"/>
</dbReference>
<name>A0ABR2NWM1_9ROSI</name>
<accession>A0ABR2NWM1</accession>